<dbReference type="Proteomes" id="UP001589810">
    <property type="component" value="Unassembled WGS sequence"/>
</dbReference>
<evidence type="ECO:0000313" key="4">
    <source>
        <dbReference type="Proteomes" id="UP001589810"/>
    </source>
</evidence>
<accession>A0ABV6MKW4</accession>
<sequence>MPRPIRATFGCLTLAVVLTACGSAEGITTPSTTGPTAVQKRADQPPADAAEAPLRTDRPRPPAGTLVSGGPEAPYNYAPTAMFDGGRYRIWWCSQLPDVGVPGDDVLTSSADSLTTAFPWGTAVLHGSGTGFDGEHTCDPSVIKINGVYYMYYTGAASDGDDLVNSIGLAVSGDGVHWQRRPDPIVSPSMDKLRPNKYGVGQPSVLHLDGWFYLMFTDTTGLAANTAGAAQFVLRSPDPTFAASVQALTPNGFRDVPGTKAQRSLSVANAFSADWMWVDALNAFAIAHEVDGKGTVISFWDKDFTTHPYQDVALGGAWKEGPGLVRRADGHAPASAEDPCGRVPLDVVRATGDAGHGPTDLRLFGIDITNADGCKTLATAEGVAMPSPDRMIVMVFGDRLVKIERRSVSAQIAVKVLDKPVPGLDSLPVVALIKAGTPAVHAPNRPYAFLLDGKLWPVGADAVQANSSPVTETTDEDWDARPKGGDLSAFRGN</sequence>
<evidence type="ECO:0000313" key="3">
    <source>
        <dbReference type="EMBL" id="MFC0540940.1"/>
    </source>
</evidence>
<comment type="caution">
    <text evidence="3">The sequence shown here is derived from an EMBL/GenBank/DDBJ whole genome shotgun (WGS) entry which is preliminary data.</text>
</comment>
<dbReference type="SUPFAM" id="SSF75005">
    <property type="entry name" value="Arabinanase/levansucrase/invertase"/>
    <property type="match status" value="1"/>
</dbReference>
<evidence type="ECO:0000256" key="1">
    <source>
        <dbReference type="SAM" id="MobiDB-lite"/>
    </source>
</evidence>
<feature type="compositionally biased region" description="Polar residues" evidence="1">
    <location>
        <begin position="26"/>
        <end position="36"/>
    </location>
</feature>
<feature type="compositionally biased region" description="Low complexity" evidence="1">
    <location>
        <begin position="44"/>
        <end position="53"/>
    </location>
</feature>
<feature type="signal peptide" evidence="2">
    <location>
        <begin position="1"/>
        <end position="26"/>
    </location>
</feature>
<protein>
    <submittedName>
        <fullName evidence="3">Beta-xylosidase</fullName>
    </submittedName>
</protein>
<reference evidence="3 4" key="1">
    <citation type="submission" date="2024-09" db="EMBL/GenBank/DDBJ databases">
        <authorList>
            <person name="Sun Q."/>
            <person name="Mori K."/>
        </authorList>
    </citation>
    <scope>NUCLEOTIDE SEQUENCE [LARGE SCALE GENOMIC DNA]</scope>
    <source>
        <strain evidence="3 4">TBRC 1432</strain>
    </source>
</reference>
<gene>
    <name evidence="3" type="ORF">ACFFH7_05580</name>
</gene>
<proteinExistence type="predicted"/>
<evidence type="ECO:0000256" key="2">
    <source>
        <dbReference type="SAM" id="SignalP"/>
    </source>
</evidence>
<organism evidence="3 4">
    <name type="scientific">Kutzneria chonburiensis</name>
    <dbReference type="NCBI Taxonomy" id="1483604"/>
    <lineage>
        <taxon>Bacteria</taxon>
        <taxon>Bacillati</taxon>
        <taxon>Actinomycetota</taxon>
        <taxon>Actinomycetes</taxon>
        <taxon>Pseudonocardiales</taxon>
        <taxon>Pseudonocardiaceae</taxon>
        <taxon>Kutzneria</taxon>
    </lineage>
</organism>
<dbReference type="Gene3D" id="2.115.10.20">
    <property type="entry name" value="Glycosyl hydrolase domain, family 43"/>
    <property type="match status" value="1"/>
</dbReference>
<name>A0ABV6MKW4_9PSEU</name>
<dbReference type="EMBL" id="JBHLUD010000001">
    <property type="protein sequence ID" value="MFC0540940.1"/>
    <property type="molecule type" value="Genomic_DNA"/>
</dbReference>
<dbReference type="InterPro" id="IPR023296">
    <property type="entry name" value="Glyco_hydro_beta-prop_sf"/>
</dbReference>
<dbReference type="PROSITE" id="PS51257">
    <property type="entry name" value="PROKAR_LIPOPROTEIN"/>
    <property type="match status" value="1"/>
</dbReference>
<feature type="region of interest" description="Disordered" evidence="1">
    <location>
        <begin position="465"/>
        <end position="493"/>
    </location>
</feature>
<dbReference type="RefSeq" id="WP_273939782.1">
    <property type="nucleotide sequence ID" value="NZ_CP097263.1"/>
</dbReference>
<keyword evidence="2" id="KW-0732">Signal</keyword>
<feature type="chain" id="PRO_5046948706" evidence="2">
    <location>
        <begin position="27"/>
        <end position="493"/>
    </location>
</feature>
<feature type="region of interest" description="Disordered" evidence="1">
    <location>
        <begin position="26"/>
        <end position="71"/>
    </location>
</feature>
<keyword evidence="4" id="KW-1185">Reference proteome</keyword>